<dbReference type="AlphaFoldDB" id="A0A0A9FEB0"/>
<reference evidence="1" key="2">
    <citation type="journal article" date="2015" name="Data Brief">
        <title>Shoot transcriptome of the giant reed, Arundo donax.</title>
        <authorList>
            <person name="Barrero R.A."/>
            <person name="Guerrero F.D."/>
            <person name="Moolhuijzen P."/>
            <person name="Goolsby J.A."/>
            <person name="Tidwell J."/>
            <person name="Bellgard S.E."/>
            <person name="Bellgard M.I."/>
        </authorList>
    </citation>
    <scope>NUCLEOTIDE SEQUENCE</scope>
    <source>
        <tissue evidence="1">Shoot tissue taken approximately 20 cm above the soil surface</tissue>
    </source>
</reference>
<sequence>MGFAHSQISSCCDIRCFALYSSVSDHLSLNMADFRRRKAIKQINIELKDSKRIESVVSIICFSEFPFVLPPFRVLPLI</sequence>
<dbReference type="EMBL" id="GBRH01187229">
    <property type="protein sequence ID" value="JAE10667.1"/>
    <property type="molecule type" value="Transcribed_RNA"/>
</dbReference>
<proteinExistence type="predicted"/>
<organism evidence="1">
    <name type="scientific">Arundo donax</name>
    <name type="common">Giant reed</name>
    <name type="synonym">Donax arundinaceus</name>
    <dbReference type="NCBI Taxonomy" id="35708"/>
    <lineage>
        <taxon>Eukaryota</taxon>
        <taxon>Viridiplantae</taxon>
        <taxon>Streptophyta</taxon>
        <taxon>Embryophyta</taxon>
        <taxon>Tracheophyta</taxon>
        <taxon>Spermatophyta</taxon>
        <taxon>Magnoliopsida</taxon>
        <taxon>Liliopsida</taxon>
        <taxon>Poales</taxon>
        <taxon>Poaceae</taxon>
        <taxon>PACMAD clade</taxon>
        <taxon>Arundinoideae</taxon>
        <taxon>Arundineae</taxon>
        <taxon>Arundo</taxon>
    </lineage>
</organism>
<reference evidence="1" key="1">
    <citation type="submission" date="2014-09" db="EMBL/GenBank/DDBJ databases">
        <authorList>
            <person name="Magalhaes I.L.F."/>
            <person name="Oliveira U."/>
            <person name="Santos F.R."/>
            <person name="Vidigal T.H.D.A."/>
            <person name="Brescovit A.D."/>
            <person name="Santos A.J."/>
        </authorList>
    </citation>
    <scope>NUCLEOTIDE SEQUENCE</scope>
    <source>
        <tissue evidence="1">Shoot tissue taken approximately 20 cm above the soil surface</tissue>
    </source>
</reference>
<evidence type="ECO:0000313" key="1">
    <source>
        <dbReference type="EMBL" id="JAE10667.1"/>
    </source>
</evidence>
<protein>
    <submittedName>
        <fullName evidence="1">Uncharacterized protein</fullName>
    </submittedName>
</protein>
<accession>A0A0A9FEB0</accession>
<name>A0A0A9FEB0_ARUDO</name>